<evidence type="ECO:0000313" key="2">
    <source>
        <dbReference type="Proteomes" id="UP000798662"/>
    </source>
</evidence>
<evidence type="ECO:0000313" key="1">
    <source>
        <dbReference type="EMBL" id="KAK1870282.1"/>
    </source>
</evidence>
<dbReference type="EMBL" id="CM020620">
    <property type="protein sequence ID" value="KAK1870282.1"/>
    <property type="molecule type" value="Genomic_DNA"/>
</dbReference>
<keyword evidence="2" id="KW-1185">Reference proteome</keyword>
<comment type="caution">
    <text evidence="1">The sequence shown here is derived from an EMBL/GenBank/DDBJ whole genome shotgun (WGS) entry which is preliminary data.</text>
</comment>
<gene>
    <name evidence="1" type="ORF">I4F81_012744</name>
</gene>
<sequence length="359" mass="38451">MVTDGAFVGAPLLRTATPGMPRWSTAEVCARRPHPCMVAATTPASPASPPTTETALQAYGRTQAPFGRIVTAMITPFKTHRGGAEVDYAVAEQLAAYLAGHGSDALVVGGTTGESPTLKWSEQYELFNVVRQTVGDKVKLIAGAGSNSTEEAIEATRRAKKLQFDGTLQVVPYYNKPPQEGIYQHFKHIAECESDLPVMLYNIPGRSGICMSAEVTARLAQLANVVAVKEASGDLDLFTDIRRNTDADFHMYSGDDALTLPLMALGATGVVSVASHFVGPELQRMVKLYLDGHVADATALHLNYSRLFADLFCMANPIPTKAGLRLQGWAVGPPRLPLTDATPEVEAKIAALFRDLGLV</sequence>
<reference evidence="1" key="1">
    <citation type="submission" date="2019-11" db="EMBL/GenBank/DDBJ databases">
        <title>Nori genome reveals adaptations in red seaweeds to the harsh intertidal environment.</title>
        <authorList>
            <person name="Wang D."/>
            <person name="Mao Y."/>
        </authorList>
    </citation>
    <scope>NUCLEOTIDE SEQUENCE</scope>
    <source>
        <tissue evidence="1">Gametophyte</tissue>
    </source>
</reference>
<accession>A0ACC3CK57</accession>
<protein>
    <submittedName>
        <fullName evidence="1">Uncharacterized protein</fullName>
    </submittedName>
</protein>
<organism evidence="1 2">
    <name type="scientific">Pyropia yezoensis</name>
    <name type="common">Susabi-nori</name>
    <name type="synonym">Porphyra yezoensis</name>
    <dbReference type="NCBI Taxonomy" id="2788"/>
    <lineage>
        <taxon>Eukaryota</taxon>
        <taxon>Rhodophyta</taxon>
        <taxon>Bangiophyceae</taxon>
        <taxon>Bangiales</taxon>
        <taxon>Bangiaceae</taxon>
        <taxon>Pyropia</taxon>
    </lineage>
</organism>
<proteinExistence type="predicted"/>
<dbReference type="Proteomes" id="UP000798662">
    <property type="component" value="Chromosome 3"/>
</dbReference>
<name>A0ACC3CK57_PYRYE</name>